<reference evidence="3" key="2">
    <citation type="submission" date="2021-02" db="EMBL/GenBank/DDBJ databases">
        <authorList>
            <person name="Kimball J.A."/>
            <person name="Haas M.W."/>
            <person name="Macchietto M."/>
            <person name="Kono T."/>
            <person name="Duquette J."/>
            <person name="Shao M."/>
        </authorList>
    </citation>
    <scope>NUCLEOTIDE SEQUENCE</scope>
    <source>
        <tissue evidence="3">Fresh leaf tissue</tissue>
    </source>
</reference>
<evidence type="ECO:0000313" key="4">
    <source>
        <dbReference type="Proteomes" id="UP000729402"/>
    </source>
</evidence>
<comment type="caution">
    <text evidence="3">The sequence shown here is derived from an EMBL/GenBank/DDBJ whole genome shotgun (WGS) entry which is preliminary data.</text>
</comment>
<keyword evidence="4" id="KW-1185">Reference proteome</keyword>
<accession>A0A8J5V335</accession>
<gene>
    <name evidence="2" type="ORF">GUJ93_ZPchr0239g7018</name>
    <name evidence="3" type="ORF">GUJ93_ZPchr0239g7020</name>
</gene>
<protein>
    <recommendedName>
        <fullName evidence="1">Reverse transcriptase zinc-binding domain-containing protein</fullName>
    </recommendedName>
</protein>
<reference evidence="3" key="1">
    <citation type="journal article" date="2021" name="bioRxiv">
        <title>Whole Genome Assembly and Annotation of Northern Wild Rice, Zizania palustris L., Supports a Whole Genome Duplication in the Zizania Genus.</title>
        <authorList>
            <person name="Haas M."/>
            <person name="Kono T."/>
            <person name="Macchietto M."/>
            <person name="Millas R."/>
            <person name="McGilp L."/>
            <person name="Shao M."/>
            <person name="Duquette J."/>
            <person name="Hirsch C.N."/>
            <person name="Kimball J."/>
        </authorList>
    </citation>
    <scope>NUCLEOTIDE SEQUENCE</scope>
    <source>
        <tissue evidence="3">Fresh leaf tissue</tissue>
    </source>
</reference>
<feature type="domain" description="Reverse transcriptase zinc-binding" evidence="1">
    <location>
        <begin position="5"/>
        <end position="49"/>
    </location>
</feature>
<dbReference type="OrthoDB" id="692813at2759"/>
<proteinExistence type="predicted"/>
<dbReference type="Pfam" id="PF13966">
    <property type="entry name" value="zf-RVT"/>
    <property type="match status" value="1"/>
</dbReference>
<dbReference type="InterPro" id="IPR026960">
    <property type="entry name" value="RVT-Znf"/>
</dbReference>
<evidence type="ECO:0000313" key="3">
    <source>
        <dbReference type="EMBL" id="KAG8044431.1"/>
    </source>
</evidence>
<evidence type="ECO:0000313" key="2">
    <source>
        <dbReference type="EMBL" id="KAG8044430.1"/>
    </source>
</evidence>
<dbReference type="EMBL" id="JAAALK010000687">
    <property type="protein sequence ID" value="KAG8044430.1"/>
    <property type="molecule type" value="Genomic_DNA"/>
</dbReference>
<evidence type="ECO:0000259" key="1">
    <source>
        <dbReference type="Pfam" id="PF13966"/>
    </source>
</evidence>
<dbReference type="Proteomes" id="UP000729402">
    <property type="component" value="Unassembled WGS sequence"/>
</dbReference>
<dbReference type="EMBL" id="JAAALK010000687">
    <property type="protein sequence ID" value="KAG8044431.1"/>
    <property type="molecule type" value="Genomic_DNA"/>
</dbReference>
<dbReference type="AlphaFoldDB" id="A0A8J5V335"/>
<sequence>MDGLNTRQALRRKRILNAINETLCCLCTLRVEESTVHLFFDCPFSRSCWTLLGIHWSPNGSIPERLEALKATFRRSFFMDVIVMGAWTIWLTRNRSVFDGIAPLFPLGSCVSSLLSLLSRSVSHLRSRPI</sequence>
<organism evidence="3 4">
    <name type="scientific">Zizania palustris</name>
    <name type="common">Northern wild rice</name>
    <dbReference type="NCBI Taxonomy" id="103762"/>
    <lineage>
        <taxon>Eukaryota</taxon>
        <taxon>Viridiplantae</taxon>
        <taxon>Streptophyta</taxon>
        <taxon>Embryophyta</taxon>
        <taxon>Tracheophyta</taxon>
        <taxon>Spermatophyta</taxon>
        <taxon>Magnoliopsida</taxon>
        <taxon>Liliopsida</taxon>
        <taxon>Poales</taxon>
        <taxon>Poaceae</taxon>
        <taxon>BOP clade</taxon>
        <taxon>Oryzoideae</taxon>
        <taxon>Oryzeae</taxon>
        <taxon>Zizaniinae</taxon>
        <taxon>Zizania</taxon>
    </lineage>
</organism>
<name>A0A8J5V335_ZIZPA</name>